<evidence type="ECO:0000313" key="2">
    <source>
        <dbReference type="EMBL" id="ELR72537.1"/>
    </source>
</evidence>
<proteinExistence type="predicted"/>
<gene>
    <name evidence="2" type="ORF">C900_01315</name>
</gene>
<dbReference type="EMBL" id="AMZN01000019">
    <property type="protein sequence ID" value="ELR72537.1"/>
    <property type="molecule type" value="Genomic_DNA"/>
</dbReference>
<organism evidence="2 3">
    <name type="scientific">Fulvivirga imtechensis AK7</name>
    <dbReference type="NCBI Taxonomy" id="1237149"/>
    <lineage>
        <taxon>Bacteria</taxon>
        <taxon>Pseudomonadati</taxon>
        <taxon>Bacteroidota</taxon>
        <taxon>Cytophagia</taxon>
        <taxon>Cytophagales</taxon>
        <taxon>Fulvivirgaceae</taxon>
        <taxon>Fulvivirga</taxon>
    </lineage>
</organism>
<evidence type="ECO:0000256" key="1">
    <source>
        <dbReference type="SAM" id="SignalP"/>
    </source>
</evidence>
<protein>
    <recommendedName>
        <fullName evidence="4">Outer membrane lipoprotein-sorting protein</fullName>
    </recommendedName>
</protein>
<feature type="chain" id="PRO_5003993557" description="Outer membrane lipoprotein-sorting protein" evidence="1">
    <location>
        <begin position="21"/>
        <end position="221"/>
    </location>
</feature>
<evidence type="ECO:0008006" key="4">
    <source>
        <dbReference type="Google" id="ProtNLM"/>
    </source>
</evidence>
<dbReference type="AlphaFoldDB" id="L8JZB5"/>
<reference evidence="2 3" key="1">
    <citation type="submission" date="2012-12" db="EMBL/GenBank/DDBJ databases">
        <title>Genome assembly of Fulvivirga imtechensis AK7.</title>
        <authorList>
            <person name="Nupur N."/>
            <person name="Khatri I."/>
            <person name="Kumar R."/>
            <person name="Subramanian S."/>
            <person name="Pinnaka A."/>
        </authorList>
    </citation>
    <scope>NUCLEOTIDE SEQUENCE [LARGE SCALE GENOMIC DNA]</scope>
    <source>
        <strain evidence="2 3">AK7</strain>
    </source>
</reference>
<comment type="caution">
    <text evidence="2">The sequence shown here is derived from an EMBL/GenBank/DDBJ whole genome shotgun (WGS) entry which is preliminary data.</text>
</comment>
<keyword evidence="1" id="KW-0732">Signal</keyword>
<dbReference type="RefSeq" id="WP_009578890.1">
    <property type="nucleotide sequence ID" value="NZ_AMZN01000019.1"/>
</dbReference>
<sequence length="221" mass="25903">MIKIYFLLAFTLLASICGYCQNISVEDFIEKYHRHVDPDSKLDTIKYFTVEYTMFMESSRLPNQTIQMNRTCYHSIDKGPQEVCIDPQTWHKMKFEIFDAENQTSKENLIKYNLNYIPLDSLEQFSMIMQNDSITVIKKALKKDDHFFTFDTKTLNLLQLRRVTKSGNHENGISYTNFMKYDVIDGITVPTKVEYEGKLATATVLYSNHSFAPFDRSVFEK</sequence>
<accession>L8JZB5</accession>
<name>L8JZB5_9BACT</name>
<dbReference type="Proteomes" id="UP000011135">
    <property type="component" value="Unassembled WGS sequence"/>
</dbReference>
<keyword evidence="3" id="KW-1185">Reference proteome</keyword>
<feature type="signal peptide" evidence="1">
    <location>
        <begin position="1"/>
        <end position="20"/>
    </location>
</feature>
<evidence type="ECO:0000313" key="3">
    <source>
        <dbReference type="Proteomes" id="UP000011135"/>
    </source>
</evidence>
<dbReference type="STRING" id="1237149.C900_01315"/>